<organism evidence="3 4">
    <name type="scientific">Nitrosococcus halophilus (strain Nc4)</name>
    <dbReference type="NCBI Taxonomy" id="472759"/>
    <lineage>
        <taxon>Bacteria</taxon>
        <taxon>Pseudomonadati</taxon>
        <taxon>Pseudomonadota</taxon>
        <taxon>Gammaproteobacteria</taxon>
        <taxon>Chromatiales</taxon>
        <taxon>Chromatiaceae</taxon>
        <taxon>Nitrosococcus</taxon>
    </lineage>
</organism>
<keyword evidence="4" id="KW-1185">Reference proteome</keyword>
<dbReference type="AlphaFoldDB" id="D5C4E9"/>
<feature type="transmembrane region" description="Helical" evidence="2">
    <location>
        <begin position="130"/>
        <end position="149"/>
    </location>
</feature>
<feature type="transmembrane region" description="Helical" evidence="2">
    <location>
        <begin position="33"/>
        <end position="54"/>
    </location>
</feature>
<gene>
    <name evidence="3" type="ordered locus">Nhal_2026</name>
</gene>
<sequence length="191" mass="21062">MSMFRFLPGIIIVQAATAVLVFAFVESSKANWQLYGLLALIASFMTAFWFGSIANHMKKDALARMKEKLVREREQLLVATEKEKRQAFEKTQQRIAKETNRAHAKANFKVGATVVGAVGIGVGLLSFQFFTFGLLTLLAAGGALTGYVVRARQDALTGKAARRILARRKPPELIEAETSGPTPPRLEKKPR</sequence>
<evidence type="ECO:0000313" key="3">
    <source>
        <dbReference type="EMBL" id="ADE15133.1"/>
    </source>
</evidence>
<name>D5C4E9_NITHN</name>
<dbReference type="RefSeq" id="WP_013032999.1">
    <property type="nucleotide sequence ID" value="NC_013960.1"/>
</dbReference>
<dbReference type="eggNOG" id="ENOG502ZAYZ">
    <property type="taxonomic scope" value="Bacteria"/>
</dbReference>
<evidence type="ECO:0000313" key="4">
    <source>
        <dbReference type="Proteomes" id="UP000001844"/>
    </source>
</evidence>
<reference evidence="4" key="1">
    <citation type="submission" date="2010-04" db="EMBL/GenBank/DDBJ databases">
        <title>Complete genome sequence of Nitrosococcus halophilus Nc4, a salt-adapted, aerobic obligate ammonia-oxidizing sulfur purple bacterium.</title>
        <authorList>
            <consortium name="US DOE Joint Genome Institute"/>
            <person name="Campbell M.A."/>
            <person name="Malfatti S.A."/>
            <person name="Chain P.S.G."/>
            <person name="Heidelberg J.F."/>
            <person name="Ward B.B."/>
            <person name="Klotz M.G."/>
        </authorList>
    </citation>
    <scope>NUCLEOTIDE SEQUENCE [LARGE SCALE GENOMIC DNA]</scope>
    <source>
        <strain evidence="4">Nc4</strain>
    </source>
</reference>
<keyword evidence="2" id="KW-0472">Membrane</keyword>
<keyword evidence="2" id="KW-0812">Transmembrane</keyword>
<evidence type="ECO:0000256" key="2">
    <source>
        <dbReference type="SAM" id="Phobius"/>
    </source>
</evidence>
<feature type="transmembrane region" description="Helical" evidence="2">
    <location>
        <begin position="106"/>
        <end position="124"/>
    </location>
</feature>
<protein>
    <recommendedName>
        <fullName evidence="5">Transmembrane protein</fullName>
    </recommendedName>
</protein>
<dbReference type="Proteomes" id="UP000001844">
    <property type="component" value="Chromosome"/>
</dbReference>
<dbReference type="KEGG" id="nhl:Nhal_2026"/>
<dbReference type="STRING" id="472759.Nhal_2026"/>
<evidence type="ECO:0008006" key="5">
    <source>
        <dbReference type="Google" id="ProtNLM"/>
    </source>
</evidence>
<dbReference type="OrthoDB" id="5569943at2"/>
<evidence type="ECO:0000256" key="1">
    <source>
        <dbReference type="SAM" id="MobiDB-lite"/>
    </source>
</evidence>
<dbReference type="EMBL" id="CP001798">
    <property type="protein sequence ID" value="ADE15133.1"/>
    <property type="molecule type" value="Genomic_DNA"/>
</dbReference>
<proteinExistence type="predicted"/>
<accession>D5C4E9</accession>
<feature type="region of interest" description="Disordered" evidence="1">
    <location>
        <begin position="167"/>
        <end position="191"/>
    </location>
</feature>
<dbReference type="HOGENOM" id="CLU_116320_0_0_6"/>
<keyword evidence="2" id="KW-1133">Transmembrane helix</keyword>